<feature type="non-terminal residue" evidence="1">
    <location>
        <position position="1"/>
    </location>
</feature>
<organism evidence="1 2">
    <name type="scientific">Stegodyphus mimosarum</name>
    <name type="common">African social velvet spider</name>
    <dbReference type="NCBI Taxonomy" id="407821"/>
    <lineage>
        <taxon>Eukaryota</taxon>
        <taxon>Metazoa</taxon>
        <taxon>Ecdysozoa</taxon>
        <taxon>Arthropoda</taxon>
        <taxon>Chelicerata</taxon>
        <taxon>Arachnida</taxon>
        <taxon>Araneae</taxon>
        <taxon>Araneomorphae</taxon>
        <taxon>Entelegynae</taxon>
        <taxon>Eresoidea</taxon>
        <taxon>Eresidae</taxon>
        <taxon>Stegodyphus</taxon>
    </lineage>
</organism>
<reference evidence="1 2" key="1">
    <citation type="submission" date="2013-11" db="EMBL/GenBank/DDBJ databases">
        <title>Genome sequencing of Stegodyphus mimosarum.</title>
        <authorList>
            <person name="Bechsgaard J."/>
        </authorList>
    </citation>
    <scope>NUCLEOTIDE SEQUENCE [LARGE SCALE GENOMIC DNA]</scope>
</reference>
<gene>
    <name evidence="1" type="ORF">X975_20515</name>
</gene>
<keyword evidence="2" id="KW-1185">Reference proteome</keyword>
<dbReference type="EMBL" id="KK113558">
    <property type="protein sequence ID" value="KFM60462.1"/>
    <property type="molecule type" value="Genomic_DNA"/>
</dbReference>
<evidence type="ECO:0000313" key="2">
    <source>
        <dbReference type="Proteomes" id="UP000054359"/>
    </source>
</evidence>
<dbReference type="Proteomes" id="UP000054359">
    <property type="component" value="Unassembled WGS sequence"/>
</dbReference>
<name>A0A087T5S3_STEMI</name>
<dbReference type="AlphaFoldDB" id="A0A087T5S3"/>
<feature type="non-terminal residue" evidence="1">
    <location>
        <position position="44"/>
    </location>
</feature>
<proteinExistence type="predicted"/>
<evidence type="ECO:0000313" key="1">
    <source>
        <dbReference type="EMBL" id="KFM60462.1"/>
    </source>
</evidence>
<protein>
    <submittedName>
        <fullName evidence="1">Uncharacterized protein</fullName>
    </submittedName>
</protein>
<sequence length="44" mass="5318">AYNKQSLLLHRFRFIPCDASYFSILCAFWDHRETFRKRRQPAAG</sequence>
<accession>A0A087T5S3</accession>